<evidence type="ECO:0000256" key="8">
    <source>
        <dbReference type="SAM" id="MobiDB-lite"/>
    </source>
</evidence>
<dbReference type="GO" id="GO:0012505">
    <property type="term" value="C:endomembrane system"/>
    <property type="evidence" value="ECO:0007669"/>
    <property type="project" value="TreeGrafter"/>
</dbReference>
<dbReference type="PANTHER" id="PTHR17613">
    <property type="entry name" value="CEREBRAL PROTEIN-11-RELATED"/>
    <property type="match status" value="1"/>
</dbReference>
<protein>
    <submittedName>
        <fullName evidence="10">V-SNARE domain-containing protein</fullName>
    </submittedName>
</protein>
<keyword evidence="4" id="KW-1133">Transmembrane helix</keyword>
<dbReference type="GO" id="GO:0016020">
    <property type="term" value="C:membrane"/>
    <property type="evidence" value="ECO:0007669"/>
    <property type="project" value="UniProtKB-SubCell"/>
</dbReference>
<feature type="region of interest" description="Disordered" evidence="8">
    <location>
        <begin position="1"/>
        <end position="39"/>
    </location>
</feature>
<proteinExistence type="inferred from homology"/>
<evidence type="ECO:0000256" key="2">
    <source>
        <dbReference type="ARBA" id="ARBA00008108"/>
    </source>
</evidence>
<name>A0A1I7XUX7_HETBA</name>
<evidence type="ECO:0000313" key="9">
    <source>
        <dbReference type="Proteomes" id="UP000095283"/>
    </source>
</evidence>
<dbReference type="InterPro" id="IPR019394">
    <property type="entry name" value="TEX28/TMCC"/>
</dbReference>
<organism evidence="9 10">
    <name type="scientific">Heterorhabditis bacteriophora</name>
    <name type="common">Entomopathogenic nematode worm</name>
    <dbReference type="NCBI Taxonomy" id="37862"/>
    <lineage>
        <taxon>Eukaryota</taxon>
        <taxon>Metazoa</taxon>
        <taxon>Ecdysozoa</taxon>
        <taxon>Nematoda</taxon>
        <taxon>Chromadorea</taxon>
        <taxon>Rhabditida</taxon>
        <taxon>Rhabditina</taxon>
        <taxon>Rhabditomorpha</taxon>
        <taxon>Strongyloidea</taxon>
        <taxon>Heterorhabditidae</taxon>
        <taxon>Heterorhabditis</taxon>
    </lineage>
</organism>
<evidence type="ECO:0000313" key="10">
    <source>
        <dbReference type="WBParaSite" id="Hba_21288"/>
    </source>
</evidence>
<dbReference type="WBParaSite" id="Hba_21288">
    <property type="protein sequence ID" value="Hba_21288"/>
    <property type="gene ID" value="Hba_21288"/>
</dbReference>
<dbReference type="AlphaFoldDB" id="A0A1I7XUX7"/>
<sequence>MQPQYIYEVHTTDGERSSVRSSDDGASGSPGSDDRERARLEQKIYTVRERLKNINLEREHDVEEFLSTTKESEAQRGADNPQMARLKQHFERKNKRQKNDLEHLQKKLAGYEQRLFELDNGCALDTSGRSNVISTVGQGIRRTGANLKEMTESVIAAPLELAHKLKNTFGSADNVNESEFSRYCIIHESTAKT</sequence>
<dbReference type="PANTHER" id="PTHR17613:SF14">
    <property type="entry name" value="DEMENTIN, ISOFORM H"/>
    <property type="match status" value="1"/>
</dbReference>
<evidence type="ECO:0000256" key="6">
    <source>
        <dbReference type="ARBA" id="ARBA00023136"/>
    </source>
</evidence>
<keyword evidence="9" id="KW-1185">Reference proteome</keyword>
<reference evidence="10" key="1">
    <citation type="submission" date="2016-11" db="UniProtKB">
        <authorList>
            <consortium name="WormBaseParasite"/>
        </authorList>
    </citation>
    <scope>IDENTIFICATION</scope>
</reference>
<comment type="similarity">
    <text evidence="2">Belongs to the TEX28 family.</text>
</comment>
<evidence type="ECO:0000256" key="4">
    <source>
        <dbReference type="ARBA" id="ARBA00022989"/>
    </source>
</evidence>
<feature type="coiled-coil region" evidence="7">
    <location>
        <begin position="87"/>
        <end position="121"/>
    </location>
</feature>
<evidence type="ECO:0000256" key="3">
    <source>
        <dbReference type="ARBA" id="ARBA00022692"/>
    </source>
</evidence>
<keyword evidence="3" id="KW-0812">Transmembrane</keyword>
<feature type="compositionally biased region" description="Basic and acidic residues" evidence="8">
    <location>
        <begin position="10"/>
        <end position="23"/>
    </location>
</feature>
<dbReference type="Pfam" id="PF10267">
    <property type="entry name" value="Tmemb_cc2"/>
    <property type="match status" value="1"/>
</dbReference>
<dbReference type="Proteomes" id="UP000095283">
    <property type="component" value="Unplaced"/>
</dbReference>
<accession>A0A1I7XUX7</accession>
<evidence type="ECO:0000256" key="7">
    <source>
        <dbReference type="SAM" id="Coils"/>
    </source>
</evidence>
<keyword evidence="6" id="KW-0472">Membrane</keyword>
<keyword evidence="5 7" id="KW-0175">Coiled coil</keyword>
<evidence type="ECO:0000256" key="1">
    <source>
        <dbReference type="ARBA" id="ARBA00004370"/>
    </source>
</evidence>
<comment type="subcellular location">
    <subcellularLocation>
        <location evidence="1">Membrane</location>
    </subcellularLocation>
</comment>
<evidence type="ECO:0000256" key="5">
    <source>
        <dbReference type="ARBA" id="ARBA00023054"/>
    </source>
</evidence>